<evidence type="ECO:0000256" key="1">
    <source>
        <dbReference type="ARBA" id="ARBA00004370"/>
    </source>
</evidence>
<evidence type="ECO:0000256" key="2">
    <source>
        <dbReference type="ARBA" id="ARBA00007558"/>
    </source>
</evidence>
<keyword evidence="4" id="KW-1133">Transmembrane helix</keyword>
<dbReference type="InterPro" id="IPR054549">
    <property type="entry name" value="UVB_sens_RUS_dom"/>
</dbReference>
<comment type="similarity">
    <text evidence="2">Belongs to the RUS1 family.</text>
</comment>
<reference evidence="8" key="1">
    <citation type="journal article" date="2019" name="Beilstein J. Org. Chem.">
        <title>Nanangenines: drimane sesquiterpenoids as the dominant metabolite cohort of a novel Australian fungus, Aspergillus nanangensis.</title>
        <authorList>
            <person name="Lacey H.J."/>
            <person name="Gilchrist C.L.M."/>
            <person name="Crombie A."/>
            <person name="Kalaitzis J.A."/>
            <person name="Vuong D."/>
            <person name="Rutledge P.J."/>
            <person name="Turner P."/>
            <person name="Pitt J.I."/>
            <person name="Lacey E."/>
            <person name="Chooi Y.H."/>
            <person name="Piggott A.M."/>
        </authorList>
    </citation>
    <scope>NUCLEOTIDE SEQUENCE</scope>
    <source>
        <strain evidence="8">MST-FP2251</strain>
    </source>
</reference>
<protein>
    <recommendedName>
        <fullName evidence="7">Protein root UVB sensitive/RUS domain-containing protein</fullName>
    </recommendedName>
</protein>
<dbReference type="PANTHER" id="PTHR12770:SF31">
    <property type="entry name" value="RUS FAMILY MEMBER 1"/>
    <property type="match status" value="1"/>
</dbReference>
<proteinExistence type="inferred from homology"/>
<evidence type="ECO:0000256" key="5">
    <source>
        <dbReference type="ARBA" id="ARBA00023136"/>
    </source>
</evidence>
<evidence type="ECO:0000313" key="9">
    <source>
        <dbReference type="Proteomes" id="UP001194746"/>
    </source>
</evidence>
<sequence length="472" mass="50713">MAQNSNNHLTFMEVDEVNNPIATYIYSAPPEHPQDDQGRRGRIDKMDSLQAFSSSIAGLLSSRAVLQGVGVGNANASPTSALLLHILQDTSGRIATILFAHRVGTALEPECKMYRLAADIFNDAAMVLDCLSPMIPAGIPRVAVLSMAGVLRALCGVAGGSSKASLSAHFSRWGNLAEVNAKDSSQETIISLIGMLVGSFVVSHVTSYPATWISLLLLLSLHLSLNYAAVRAVQMTSLNRQRANIVFSTLLDSDPSLGVLYPNQPTTSPRTLSQENGPEILTPAQVARQEKIFERDGLLKWSSPTRPKTIGSCRIGVSVGGFLQAVSPPASSFYSAGGGSKTHIPMETLVSLFEAEEYILFLGRGSSAWNAAILLKGNTTPRSQLKAWMHALLAARVLSQPDDHGRSRNNKKSPGGPGGEVERILDVLSSTLWFLGDRSRFSGYMEGLTRAGWDINIGALETRSGRRVICNQ</sequence>
<dbReference type="AlphaFoldDB" id="A0AAD4CGW5"/>
<feature type="domain" description="Protein root UVB sensitive/RUS" evidence="7">
    <location>
        <begin position="46"/>
        <end position="253"/>
    </location>
</feature>
<keyword evidence="3" id="KW-0812">Transmembrane</keyword>
<evidence type="ECO:0000256" key="3">
    <source>
        <dbReference type="ARBA" id="ARBA00022692"/>
    </source>
</evidence>
<gene>
    <name evidence="8" type="ORF">FE257_011953</name>
</gene>
<keyword evidence="5" id="KW-0472">Membrane</keyword>
<reference evidence="8" key="2">
    <citation type="submission" date="2020-02" db="EMBL/GenBank/DDBJ databases">
        <authorList>
            <person name="Gilchrist C.L.M."/>
            <person name="Chooi Y.-H."/>
        </authorList>
    </citation>
    <scope>NUCLEOTIDE SEQUENCE</scope>
    <source>
        <strain evidence="8">MST-FP2251</strain>
    </source>
</reference>
<comment type="caution">
    <text evidence="8">The sequence shown here is derived from an EMBL/GenBank/DDBJ whole genome shotgun (WGS) entry which is preliminary data.</text>
</comment>
<feature type="region of interest" description="Disordered" evidence="6">
    <location>
        <begin position="401"/>
        <end position="421"/>
    </location>
</feature>
<evidence type="ECO:0000259" key="7">
    <source>
        <dbReference type="Pfam" id="PF04884"/>
    </source>
</evidence>
<name>A0AAD4CGW5_ASPNN</name>
<dbReference type="Proteomes" id="UP001194746">
    <property type="component" value="Unassembled WGS sequence"/>
</dbReference>
<evidence type="ECO:0000256" key="4">
    <source>
        <dbReference type="ARBA" id="ARBA00022989"/>
    </source>
</evidence>
<accession>A0AAD4CGW5</accession>
<dbReference type="InterPro" id="IPR006968">
    <property type="entry name" value="RUS_fam"/>
</dbReference>
<dbReference type="EMBL" id="VCAU01000081">
    <property type="protein sequence ID" value="KAF9886230.1"/>
    <property type="molecule type" value="Genomic_DNA"/>
</dbReference>
<dbReference type="PANTHER" id="PTHR12770">
    <property type="entry name" value="RUS1 FAMILY PROTEIN C16ORF58"/>
    <property type="match status" value="1"/>
</dbReference>
<dbReference type="Pfam" id="PF04884">
    <property type="entry name" value="UVB_sens_prot"/>
    <property type="match status" value="1"/>
</dbReference>
<keyword evidence="9" id="KW-1185">Reference proteome</keyword>
<comment type="subcellular location">
    <subcellularLocation>
        <location evidence="1">Membrane</location>
    </subcellularLocation>
</comment>
<organism evidence="8 9">
    <name type="scientific">Aspergillus nanangensis</name>
    <dbReference type="NCBI Taxonomy" id="2582783"/>
    <lineage>
        <taxon>Eukaryota</taxon>
        <taxon>Fungi</taxon>
        <taxon>Dikarya</taxon>
        <taxon>Ascomycota</taxon>
        <taxon>Pezizomycotina</taxon>
        <taxon>Eurotiomycetes</taxon>
        <taxon>Eurotiomycetidae</taxon>
        <taxon>Eurotiales</taxon>
        <taxon>Aspergillaceae</taxon>
        <taxon>Aspergillus</taxon>
        <taxon>Aspergillus subgen. Circumdati</taxon>
    </lineage>
</organism>
<evidence type="ECO:0000256" key="6">
    <source>
        <dbReference type="SAM" id="MobiDB-lite"/>
    </source>
</evidence>
<dbReference type="GO" id="GO:0016020">
    <property type="term" value="C:membrane"/>
    <property type="evidence" value="ECO:0007669"/>
    <property type="project" value="UniProtKB-SubCell"/>
</dbReference>
<evidence type="ECO:0000313" key="8">
    <source>
        <dbReference type="EMBL" id="KAF9886230.1"/>
    </source>
</evidence>